<dbReference type="InterPro" id="IPR000525">
    <property type="entry name" value="Initiator_Rep_WH1"/>
</dbReference>
<dbReference type="GO" id="GO:0003887">
    <property type="term" value="F:DNA-directed DNA polymerase activity"/>
    <property type="evidence" value="ECO:0007669"/>
    <property type="project" value="InterPro"/>
</dbReference>
<comment type="similarity">
    <text evidence="1">Belongs to the initiator RepB protein family.</text>
</comment>
<comment type="caution">
    <text evidence="3">The sequence shown here is derived from an EMBL/GenBank/DDBJ whole genome shotgun (WGS) entry which is preliminary data.</text>
</comment>
<dbReference type="EMBL" id="VDBS01000088">
    <property type="protein sequence ID" value="TNB55155.1"/>
    <property type="molecule type" value="Genomic_DNA"/>
</dbReference>
<evidence type="ECO:0000313" key="4">
    <source>
        <dbReference type="Proteomes" id="UP000306813"/>
    </source>
</evidence>
<dbReference type="SUPFAM" id="SSF46785">
    <property type="entry name" value="Winged helix' DNA-binding domain"/>
    <property type="match status" value="1"/>
</dbReference>
<proteinExistence type="inferred from homology"/>
<gene>
    <name evidence="3" type="ORF">FDW42_09565</name>
</gene>
<dbReference type="Gene3D" id="1.10.10.10">
    <property type="entry name" value="Winged helix-like DNA-binding domain superfamily/Winged helix DNA-binding domain"/>
    <property type="match status" value="1"/>
</dbReference>
<name>A0AAX2UIS7_9BACT</name>
<dbReference type="Pfam" id="PF01051">
    <property type="entry name" value="Rep3_N"/>
    <property type="match status" value="1"/>
</dbReference>
<reference evidence="3 4" key="1">
    <citation type="submission" date="2019-05" db="EMBL/GenBank/DDBJ databases">
        <title>Draft genomes of eight strains of Campylobacter helveticus isolated from cats and a dog in New Zealand.</title>
        <authorList>
            <person name="Bojanic K."/>
            <person name="Midwinter A.C."/>
            <person name="Biggs P.J."/>
            <person name="Acke E."/>
            <person name="Cornelius A.J."/>
            <person name="Marshall J.C."/>
        </authorList>
    </citation>
    <scope>NUCLEOTIDE SEQUENCE [LARGE SCALE GENOMIC DNA]</scope>
    <source>
        <strain evidence="3 4">ACP123b</strain>
    </source>
</reference>
<evidence type="ECO:0000313" key="3">
    <source>
        <dbReference type="EMBL" id="TNB55155.1"/>
    </source>
</evidence>
<organism evidence="3 4">
    <name type="scientific">Campylobacter helveticus</name>
    <dbReference type="NCBI Taxonomy" id="28898"/>
    <lineage>
        <taxon>Bacteria</taxon>
        <taxon>Pseudomonadati</taxon>
        <taxon>Campylobacterota</taxon>
        <taxon>Epsilonproteobacteria</taxon>
        <taxon>Campylobacterales</taxon>
        <taxon>Campylobacteraceae</taxon>
        <taxon>Campylobacter</taxon>
    </lineage>
</organism>
<accession>A0AAX2UIS7</accession>
<dbReference type="InterPro" id="IPR036388">
    <property type="entry name" value="WH-like_DNA-bd_sf"/>
</dbReference>
<dbReference type="GO" id="GO:0006270">
    <property type="term" value="P:DNA replication initiation"/>
    <property type="evidence" value="ECO:0007669"/>
    <property type="project" value="InterPro"/>
</dbReference>
<feature type="domain" description="Initiator Rep protein WH1" evidence="2">
    <location>
        <begin position="84"/>
        <end position="203"/>
    </location>
</feature>
<evidence type="ECO:0000259" key="2">
    <source>
        <dbReference type="Pfam" id="PF01051"/>
    </source>
</evidence>
<dbReference type="RefSeq" id="WP_139026930.1">
    <property type="nucleotide sequence ID" value="NZ_VDBS01000088.1"/>
</dbReference>
<sequence>MGCKKFVTFDFVEGNYILKMTAESQARKSKLVYRTEMNVLSFPKFTAMDFNLFFTICYYASSHFKKYGMKRIIRNFKNEVKRGYSEDNDENFVEIKFSDLKVFLPKIKNTKRFYKEILDFSKYKLRFVGVDRVRYTLGKNDKNKIAPFFYEILVDEEEELLKVKLTSYAYSMLNDFGNFMSFDMNEFCSLENKYTKSLFRLLKQYENLNSCADKKDSNVREVSMSKDEFAKFMDTPSDYNVNDLERKVINPSIKEIITKNIFNGSVNKVWSIQNIDYERIFEEFDKDKIEENKKRKVKGFKFIFEKKK</sequence>
<dbReference type="Proteomes" id="UP000306813">
    <property type="component" value="Unassembled WGS sequence"/>
</dbReference>
<protein>
    <submittedName>
        <fullName evidence="3">Replication initiation protein</fullName>
    </submittedName>
</protein>
<dbReference type="AlphaFoldDB" id="A0AAX2UIS7"/>
<dbReference type="InterPro" id="IPR036390">
    <property type="entry name" value="WH_DNA-bd_sf"/>
</dbReference>
<evidence type="ECO:0000256" key="1">
    <source>
        <dbReference type="ARBA" id="ARBA00038283"/>
    </source>
</evidence>
<dbReference type="Pfam" id="PF21205">
    <property type="entry name" value="Rep3_C"/>
    <property type="match status" value="1"/>
</dbReference>